<dbReference type="OrthoDB" id="28737at2759"/>
<proteinExistence type="inferred from homology"/>
<keyword evidence="3 5" id="KW-0067">ATP-binding</keyword>
<dbReference type="SUPFAM" id="SSF54211">
    <property type="entry name" value="Ribosomal protein S5 domain 2-like"/>
    <property type="match status" value="1"/>
</dbReference>
<dbReference type="Gene3D" id="1.20.120.790">
    <property type="entry name" value="Heat shock protein 90, C-terminal domain"/>
    <property type="match status" value="1"/>
</dbReference>
<protein>
    <recommendedName>
        <fullName evidence="10">Histidine kinase/HSP90-like ATPase domain-containing protein</fullName>
    </recommendedName>
</protein>
<evidence type="ECO:0000256" key="1">
    <source>
        <dbReference type="ARBA" id="ARBA00008239"/>
    </source>
</evidence>
<dbReference type="Pfam" id="PF00183">
    <property type="entry name" value="HSP90"/>
    <property type="match status" value="1"/>
</dbReference>
<keyword evidence="9" id="KW-1185">Reference proteome</keyword>
<evidence type="ECO:0000256" key="2">
    <source>
        <dbReference type="ARBA" id="ARBA00022741"/>
    </source>
</evidence>
<keyword evidence="4" id="KW-0143">Chaperone</keyword>
<feature type="compositionally biased region" description="Basic and acidic residues" evidence="6">
    <location>
        <begin position="665"/>
        <end position="687"/>
    </location>
</feature>
<dbReference type="CDD" id="cd16927">
    <property type="entry name" value="HATPase_Hsp90-like"/>
    <property type="match status" value="1"/>
</dbReference>
<dbReference type="Proteomes" id="UP000789595">
    <property type="component" value="Unassembled WGS sequence"/>
</dbReference>
<dbReference type="InterPro" id="IPR037196">
    <property type="entry name" value="HSP90_C"/>
</dbReference>
<evidence type="ECO:0008006" key="10">
    <source>
        <dbReference type="Google" id="ProtNLM"/>
    </source>
</evidence>
<evidence type="ECO:0000256" key="3">
    <source>
        <dbReference type="ARBA" id="ARBA00022840"/>
    </source>
</evidence>
<accession>A0A7S4A1J7</accession>
<dbReference type="InterPro" id="IPR020575">
    <property type="entry name" value="Hsp90_N"/>
</dbReference>
<dbReference type="InterPro" id="IPR036890">
    <property type="entry name" value="HATPase_C_sf"/>
</dbReference>
<feature type="binding site" evidence="5">
    <location>
        <begin position="133"/>
        <end position="134"/>
    </location>
    <ligand>
        <name>ATP</name>
        <dbReference type="ChEBI" id="CHEBI:30616"/>
    </ligand>
</feature>
<gene>
    <name evidence="7" type="ORF">PCAL00307_LOCUS16282</name>
    <name evidence="8" type="ORF">PECAL_6P19150</name>
</gene>
<feature type="binding site" evidence="5">
    <location>
        <position position="118"/>
    </location>
    <ligand>
        <name>ATP</name>
        <dbReference type="ChEBI" id="CHEBI:30616"/>
    </ligand>
</feature>
<feature type="binding site" evidence="5">
    <location>
        <position position="113"/>
    </location>
    <ligand>
        <name>ATP</name>
        <dbReference type="ChEBI" id="CHEBI:30616"/>
    </ligand>
</feature>
<dbReference type="NCBIfam" id="NF003555">
    <property type="entry name" value="PRK05218.1"/>
    <property type="match status" value="1"/>
</dbReference>
<dbReference type="Gene3D" id="3.40.50.11260">
    <property type="match status" value="1"/>
</dbReference>
<dbReference type="PIRSF" id="PIRSF002583">
    <property type="entry name" value="Hsp90"/>
    <property type="match status" value="1"/>
</dbReference>
<organism evidence="7">
    <name type="scientific">Pelagomonas calceolata</name>
    <dbReference type="NCBI Taxonomy" id="35677"/>
    <lineage>
        <taxon>Eukaryota</taxon>
        <taxon>Sar</taxon>
        <taxon>Stramenopiles</taxon>
        <taxon>Ochrophyta</taxon>
        <taxon>Pelagophyceae</taxon>
        <taxon>Pelagomonadales</taxon>
        <taxon>Pelagomonadaceae</taxon>
        <taxon>Pelagomonas</taxon>
    </lineage>
</organism>
<dbReference type="Gene3D" id="3.30.565.10">
    <property type="entry name" value="Histidine kinase-like ATPase, C-terminal domain"/>
    <property type="match status" value="1"/>
</dbReference>
<dbReference type="GO" id="GO:0140662">
    <property type="term" value="F:ATP-dependent protein folding chaperone"/>
    <property type="evidence" value="ECO:0007669"/>
    <property type="project" value="InterPro"/>
</dbReference>
<dbReference type="EMBL" id="CAKKNE010000006">
    <property type="protein sequence ID" value="CAH0380273.1"/>
    <property type="molecule type" value="Genomic_DNA"/>
</dbReference>
<evidence type="ECO:0000313" key="7">
    <source>
        <dbReference type="EMBL" id="CAE0700846.1"/>
    </source>
</evidence>
<name>A0A7S4A1J7_9STRA</name>
<reference evidence="8" key="2">
    <citation type="submission" date="2021-11" db="EMBL/GenBank/DDBJ databases">
        <authorList>
            <consortium name="Genoscope - CEA"/>
            <person name="William W."/>
        </authorList>
    </citation>
    <scope>NUCLEOTIDE SEQUENCE</scope>
</reference>
<dbReference type="InterPro" id="IPR020568">
    <property type="entry name" value="Ribosomal_Su5_D2-typ_SF"/>
</dbReference>
<sequence>MLRALRRPALLAARATVRRTTPALRCLSAADGSTTQPKERRFEAETASLLNIVSNALYTEREVFLRELLSNASDALEKLRQKRVANESVSEGDDELKICISVDKEKKQLVIEDSGVGMRESELAENLGTIALSGSRRFAAEAAQKEQDASAIIGKFGVGFYSAFMVASKVTVESKSYSDAVNAVWSSADGAESYSLGEGGSKTTRGTRVVLDLKEDAEEYLQPARLREVVQKYSSFVSFPIEIDGELANTTGAVWAQDPREVDEKTYESFYRATFKGAWDAPTYTLHFRADAPLDIKCVLFMPSFHTEKGGLGRLEPSVGLYSKKVLIENPCADIAPEWCRFVKGVVDSEDLPLSISREKSQDKRLLAKIQDVVVRKLLRYLQDQAKKDRDKYLKWYQEFNMFLKEGACHDASRRTEVAKLLYFDSSKEGGLTSLDEYVGRDASDDEKIYYLHAPTRELALASPYYEQFKKNKRECLFVYNAIDDFVMSNLREHNGRQIVTAEAADFGSTDEKEEEKEDKAPSADALSTADSDKLKAWLLATLPERLESVEATDKLVSSPAVVVDAESGAMRRMMAMVAQQADGGALPPLPPQKLRLNVSHPVVVALAQASTKDEARATAAAHQLLDNAIVAAGLMDDPRTMLPRLNKLLELALKVESQPVETEPLSRTEALEKGEARKEAAEAMDK</sequence>
<dbReference type="Pfam" id="PF13589">
    <property type="entry name" value="HATPase_c_3"/>
    <property type="match status" value="1"/>
</dbReference>
<dbReference type="GO" id="GO:0016887">
    <property type="term" value="F:ATP hydrolysis activity"/>
    <property type="evidence" value="ECO:0007669"/>
    <property type="project" value="InterPro"/>
</dbReference>
<feature type="binding site" evidence="5">
    <location>
        <position position="126"/>
    </location>
    <ligand>
        <name>ATP</name>
        <dbReference type="ChEBI" id="CHEBI:30616"/>
    </ligand>
</feature>
<feature type="binding site" evidence="5">
    <location>
        <position position="71"/>
    </location>
    <ligand>
        <name>ATP</name>
        <dbReference type="ChEBI" id="CHEBI:30616"/>
    </ligand>
</feature>
<feature type="region of interest" description="Disordered" evidence="6">
    <location>
        <begin position="502"/>
        <end position="528"/>
    </location>
</feature>
<feature type="binding site" evidence="5">
    <location>
        <position position="207"/>
    </location>
    <ligand>
        <name>ATP</name>
        <dbReference type="ChEBI" id="CHEBI:30616"/>
    </ligand>
</feature>
<evidence type="ECO:0000313" key="8">
    <source>
        <dbReference type="EMBL" id="CAH0380273.1"/>
    </source>
</evidence>
<dbReference type="SUPFAM" id="SSF110942">
    <property type="entry name" value="HSP90 C-terminal domain"/>
    <property type="match status" value="1"/>
</dbReference>
<dbReference type="FunFam" id="3.30.230.80:FF:000004">
    <property type="entry name" value="Heat shock protein 75 kDa"/>
    <property type="match status" value="1"/>
</dbReference>
<feature type="region of interest" description="Disordered" evidence="6">
    <location>
        <begin position="657"/>
        <end position="687"/>
    </location>
</feature>
<feature type="binding site" evidence="5">
    <location>
        <position position="67"/>
    </location>
    <ligand>
        <name>ATP</name>
        <dbReference type="ChEBI" id="CHEBI:30616"/>
    </ligand>
</feature>
<comment type="similarity">
    <text evidence="1">Belongs to the heat shock protein 90 family.</text>
</comment>
<dbReference type="Gene3D" id="3.30.230.80">
    <property type="match status" value="1"/>
</dbReference>
<dbReference type="PRINTS" id="PR00775">
    <property type="entry name" value="HEATSHOCK90"/>
</dbReference>
<evidence type="ECO:0000256" key="6">
    <source>
        <dbReference type="SAM" id="MobiDB-lite"/>
    </source>
</evidence>
<dbReference type="HAMAP" id="MF_00505">
    <property type="entry name" value="HSP90"/>
    <property type="match status" value="1"/>
</dbReference>
<evidence type="ECO:0000256" key="5">
    <source>
        <dbReference type="PIRSR" id="PIRSR002583-1"/>
    </source>
</evidence>
<dbReference type="AlphaFoldDB" id="A0A7S4A1J7"/>
<keyword evidence="2 5" id="KW-0547">Nucleotide-binding</keyword>
<dbReference type="GO" id="GO:0005524">
    <property type="term" value="F:ATP binding"/>
    <property type="evidence" value="ECO:0007669"/>
    <property type="project" value="UniProtKB-KW"/>
</dbReference>
<dbReference type="PANTHER" id="PTHR11528">
    <property type="entry name" value="HEAT SHOCK PROTEIN 90 FAMILY MEMBER"/>
    <property type="match status" value="1"/>
</dbReference>
<dbReference type="SUPFAM" id="SSF55874">
    <property type="entry name" value="ATPase domain of HSP90 chaperone/DNA topoisomerase II/histidine kinase"/>
    <property type="match status" value="1"/>
</dbReference>
<evidence type="ECO:0000313" key="9">
    <source>
        <dbReference type="Proteomes" id="UP000789595"/>
    </source>
</evidence>
<reference evidence="7" key="1">
    <citation type="submission" date="2021-01" db="EMBL/GenBank/DDBJ databases">
        <authorList>
            <person name="Corre E."/>
            <person name="Pelletier E."/>
            <person name="Niang G."/>
            <person name="Scheremetjew M."/>
            <person name="Finn R."/>
            <person name="Kale V."/>
            <person name="Holt S."/>
            <person name="Cochrane G."/>
            <person name="Meng A."/>
            <person name="Brown T."/>
            <person name="Cohen L."/>
        </authorList>
    </citation>
    <scope>NUCLEOTIDE SEQUENCE</scope>
    <source>
        <strain evidence="7">CCMP1756</strain>
    </source>
</reference>
<dbReference type="EMBL" id="HBIW01018907">
    <property type="protein sequence ID" value="CAE0700846.1"/>
    <property type="molecule type" value="Transcribed_RNA"/>
</dbReference>
<dbReference type="InterPro" id="IPR001404">
    <property type="entry name" value="Hsp90_fam"/>
</dbReference>
<feature type="binding site" evidence="5">
    <location>
        <position position="358"/>
    </location>
    <ligand>
        <name>ATP</name>
        <dbReference type="ChEBI" id="CHEBI:30616"/>
    </ligand>
</feature>
<dbReference type="GO" id="GO:0051082">
    <property type="term" value="F:unfolded protein binding"/>
    <property type="evidence" value="ECO:0007669"/>
    <property type="project" value="InterPro"/>
</dbReference>
<evidence type="ECO:0000256" key="4">
    <source>
        <dbReference type="ARBA" id="ARBA00023186"/>
    </source>
</evidence>